<sequence length="291" mass="31002">MSRPVSRPVVRSRDEPVTGRVGGVGHGGAVDLFADDPMARPLTYPGRVPAGSGVLMDDAYVPLRVEGGERDRWRADGVSLGALLAREGAEPMRGRHRVVAVGSNAAPGQLRAKFRDHGVRPLVPMTAADVTGVVPGVSAHVSRWGYVPAAPIAAPGETAGLFVLWLDEEQLAALDLTEPNYVRRPLAARVVVAAGAPLTGVFVYEGRHGCVADGHGRPRRLTSQRALVQSLLEASPSLRHVCGDTPEDFVANVRDDTVRAEASRILQAEHRTGAGRVGLRERHPDSPSPHR</sequence>
<evidence type="ECO:0000256" key="1">
    <source>
        <dbReference type="SAM" id="MobiDB-lite"/>
    </source>
</evidence>
<name>A0A2T0LK47_9ACTN</name>
<dbReference type="EMBL" id="PVNG01000061">
    <property type="protein sequence ID" value="PRX43058.1"/>
    <property type="molecule type" value="Genomic_DNA"/>
</dbReference>
<protein>
    <submittedName>
        <fullName evidence="2">Uncharacterized protein</fullName>
    </submittedName>
</protein>
<feature type="compositionally biased region" description="Basic and acidic residues" evidence="1">
    <location>
        <begin position="269"/>
        <end position="285"/>
    </location>
</feature>
<feature type="region of interest" description="Disordered" evidence="1">
    <location>
        <begin position="269"/>
        <end position="291"/>
    </location>
</feature>
<gene>
    <name evidence="2" type="ORF">B0I32_16110</name>
</gene>
<organism evidence="2 3">
    <name type="scientific">Nonomuraea fuscirosea</name>
    <dbReference type="NCBI Taxonomy" id="1291556"/>
    <lineage>
        <taxon>Bacteria</taxon>
        <taxon>Bacillati</taxon>
        <taxon>Actinomycetota</taxon>
        <taxon>Actinomycetes</taxon>
        <taxon>Streptosporangiales</taxon>
        <taxon>Streptosporangiaceae</taxon>
        <taxon>Nonomuraea</taxon>
    </lineage>
</organism>
<dbReference type="AlphaFoldDB" id="A0A2T0LK47"/>
<feature type="region of interest" description="Disordered" evidence="1">
    <location>
        <begin position="1"/>
        <end position="22"/>
    </location>
</feature>
<proteinExistence type="predicted"/>
<comment type="caution">
    <text evidence="2">The sequence shown here is derived from an EMBL/GenBank/DDBJ whole genome shotgun (WGS) entry which is preliminary data.</text>
</comment>
<evidence type="ECO:0000313" key="2">
    <source>
        <dbReference type="EMBL" id="PRX43058.1"/>
    </source>
</evidence>
<accession>A0A2T0LK47</accession>
<evidence type="ECO:0000313" key="3">
    <source>
        <dbReference type="Proteomes" id="UP000238312"/>
    </source>
</evidence>
<reference evidence="2 3" key="1">
    <citation type="submission" date="2018-03" db="EMBL/GenBank/DDBJ databases">
        <title>Genomic Encyclopedia of Type Strains, Phase III (KMG-III): the genomes of soil and plant-associated and newly described type strains.</title>
        <authorList>
            <person name="Whitman W."/>
        </authorList>
    </citation>
    <scope>NUCLEOTIDE SEQUENCE [LARGE SCALE GENOMIC DNA]</scope>
    <source>
        <strain evidence="2 3">CGMCC 4.7104</strain>
    </source>
</reference>
<keyword evidence="3" id="KW-1185">Reference proteome</keyword>
<dbReference type="Proteomes" id="UP000238312">
    <property type="component" value="Unassembled WGS sequence"/>
</dbReference>